<dbReference type="EMBL" id="BLZA01000030">
    <property type="protein sequence ID" value="GHJ88273.1"/>
    <property type="molecule type" value="Genomic_DNA"/>
</dbReference>
<dbReference type="OrthoDB" id="409136at2759"/>
<keyword evidence="1" id="KW-1133">Transmembrane helix</keyword>
<protein>
    <submittedName>
        <fullName evidence="2">Uncharacterized protein</fullName>
    </submittedName>
</protein>
<accession>A0A8H3TWA4</accession>
<evidence type="ECO:0000256" key="1">
    <source>
        <dbReference type="SAM" id="Phobius"/>
    </source>
</evidence>
<keyword evidence="3" id="KW-1185">Reference proteome</keyword>
<proteinExistence type="predicted"/>
<keyword evidence="1" id="KW-0472">Membrane</keyword>
<dbReference type="AlphaFoldDB" id="A0A8H3TWA4"/>
<feature type="transmembrane region" description="Helical" evidence="1">
    <location>
        <begin position="244"/>
        <end position="263"/>
    </location>
</feature>
<sequence length="281" mass="31597">MPSITQIPPLVAEKPTLYKTEDPLLKRLRLEDPYGRPIDTISKDFEGKEIIIFFVGSAFGDAALKPLHHDLIDIAHRHHRFASVIYCSADLSPKAAEPIVHNKPYLRMTMLDKSDFAPLVPMGTDGDKEIARLEKEEGIGASMRDEDFVTGAECERGEWTLELGREDDAETYERPISRAALTMLMHSLGTPSLAVYHIPSHQFLSTNTRASAFKSNIVDSNLAKWRKGVKTGMTWSDIWVTARYPILLAIIAILYQLAVFVLGQDYNVIPQIFAKIEEMRG</sequence>
<evidence type="ECO:0000313" key="2">
    <source>
        <dbReference type="EMBL" id="GHJ88273.1"/>
    </source>
</evidence>
<comment type="caution">
    <text evidence="2">The sequence shown here is derived from an EMBL/GenBank/DDBJ whole genome shotgun (WGS) entry which is preliminary data.</text>
</comment>
<name>A0A8H3TWA4_9TREE</name>
<dbReference type="Proteomes" id="UP000620104">
    <property type="component" value="Unassembled WGS sequence"/>
</dbReference>
<keyword evidence="1" id="KW-0812">Transmembrane</keyword>
<evidence type="ECO:0000313" key="3">
    <source>
        <dbReference type="Proteomes" id="UP000620104"/>
    </source>
</evidence>
<organism evidence="2 3">
    <name type="scientific">Naganishia liquefaciens</name>
    <dbReference type="NCBI Taxonomy" id="104408"/>
    <lineage>
        <taxon>Eukaryota</taxon>
        <taxon>Fungi</taxon>
        <taxon>Dikarya</taxon>
        <taxon>Basidiomycota</taxon>
        <taxon>Agaricomycotina</taxon>
        <taxon>Tremellomycetes</taxon>
        <taxon>Filobasidiales</taxon>
        <taxon>Filobasidiaceae</taxon>
        <taxon>Naganishia</taxon>
    </lineage>
</organism>
<reference evidence="2" key="1">
    <citation type="submission" date="2020-07" db="EMBL/GenBank/DDBJ databases">
        <title>Draft Genome Sequence of a Deep-Sea Yeast, Naganishia (Cryptococcus) liquefaciens strain N6.</title>
        <authorList>
            <person name="Han Y.W."/>
            <person name="Kajitani R."/>
            <person name="Morimoto H."/>
            <person name="Parhat M."/>
            <person name="Tsubouchi H."/>
            <person name="Bakenova O."/>
            <person name="Ogata M."/>
            <person name="Argunhan B."/>
            <person name="Aoki R."/>
            <person name="Kajiwara S."/>
            <person name="Itoh T."/>
            <person name="Iwasaki H."/>
        </authorList>
    </citation>
    <scope>NUCLEOTIDE SEQUENCE</scope>
    <source>
        <strain evidence="2">N6</strain>
    </source>
</reference>
<gene>
    <name evidence="2" type="ORF">NliqN6_4675</name>
</gene>